<dbReference type="PRINTS" id="PR00039">
    <property type="entry name" value="HTHLYSR"/>
</dbReference>
<dbReference type="PROSITE" id="PS50931">
    <property type="entry name" value="HTH_LYSR"/>
    <property type="match status" value="1"/>
</dbReference>
<dbReference type="InterPro" id="IPR000847">
    <property type="entry name" value="LysR_HTH_N"/>
</dbReference>
<keyword evidence="3 6" id="KW-0238">DNA-binding</keyword>
<protein>
    <submittedName>
        <fullName evidence="6">DNA-binding transcriptional regulator, LysR family</fullName>
    </submittedName>
</protein>
<dbReference type="InterPro" id="IPR005119">
    <property type="entry name" value="LysR_subst-bd"/>
</dbReference>
<dbReference type="InterPro" id="IPR036388">
    <property type="entry name" value="WH-like_DNA-bd_sf"/>
</dbReference>
<keyword evidence="2" id="KW-0805">Transcription regulation</keyword>
<dbReference type="InterPro" id="IPR036390">
    <property type="entry name" value="WH_DNA-bd_sf"/>
</dbReference>
<gene>
    <name evidence="6" type="ORF">SAMN02745910_04335</name>
</gene>
<proteinExistence type="inferred from homology"/>
<sequence length="286" mass="32461">MRTEWLQSFIETAKKKSLSKASEALHMTQPALSKQMKKLENDLGATLFIRSASGVELTKAGEILFRESEDILSKVHAVERSIRASEEQRNITIGTWQSMAAFYLPYKLALANDEKSHIDIKIGHHYKDLLTQLDHNEIDAALFDDRAIQHSHWSKGLLKEPFYLFVNEQHPLAGKKSVSFSEFQQEKIVVLPSGCDVRTLVEKEYEHHGINLRISSEIEFAQSIIGFISANLGISILPEIFTKDIGRSNIKALPIEDFHLQRETSLITKNPDIGKKLYKLFFSPGV</sequence>
<dbReference type="PANTHER" id="PTHR30419:SF8">
    <property type="entry name" value="NITROGEN ASSIMILATION TRANSCRIPTIONAL ACTIVATOR-RELATED"/>
    <property type="match status" value="1"/>
</dbReference>
<dbReference type="SUPFAM" id="SSF53850">
    <property type="entry name" value="Periplasmic binding protein-like II"/>
    <property type="match status" value="1"/>
</dbReference>
<dbReference type="Gene3D" id="3.40.190.290">
    <property type="match status" value="1"/>
</dbReference>
<evidence type="ECO:0000313" key="7">
    <source>
        <dbReference type="Proteomes" id="UP000182762"/>
    </source>
</evidence>
<feature type="domain" description="HTH lysR-type" evidence="5">
    <location>
        <begin position="1"/>
        <end position="58"/>
    </location>
</feature>
<dbReference type="GO" id="GO:0003677">
    <property type="term" value="F:DNA binding"/>
    <property type="evidence" value="ECO:0007669"/>
    <property type="project" value="UniProtKB-KW"/>
</dbReference>
<reference evidence="6 7" key="1">
    <citation type="submission" date="2016-10" db="EMBL/GenBank/DDBJ databases">
        <authorList>
            <person name="Varghese N."/>
            <person name="Submissions S."/>
        </authorList>
    </citation>
    <scope>NUCLEOTIDE SEQUENCE [LARGE SCALE GENOMIC DNA]</scope>
    <source>
        <strain evidence="6 7">DSM 13796</strain>
    </source>
</reference>
<dbReference type="EMBL" id="FOXX01000015">
    <property type="protein sequence ID" value="SFQ85197.1"/>
    <property type="molecule type" value="Genomic_DNA"/>
</dbReference>
<dbReference type="InterPro" id="IPR050950">
    <property type="entry name" value="HTH-type_LysR_regulators"/>
</dbReference>
<dbReference type="GeneID" id="93712876"/>
<evidence type="ECO:0000256" key="4">
    <source>
        <dbReference type="ARBA" id="ARBA00023163"/>
    </source>
</evidence>
<comment type="similarity">
    <text evidence="1">Belongs to the LysR transcriptional regulatory family.</text>
</comment>
<evidence type="ECO:0000256" key="2">
    <source>
        <dbReference type="ARBA" id="ARBA00023015"/>
    </source>
</evidence>
<comment type="caution">
    <text evidence="6">The sequence shown here is derived from an EMBL/GenBank/DDBJ whole genome shotgun (WGS) entry which is preliminary data.</text>
</comment>
<dbReference type="Gene3D" id="1.10.10.10">
    <property type="entry name" value="Winged helix-like DNA-binding domain superfamily/Winged helix DNA-binding domain"/>
    <property type="match status" value="1"/>
</dbReference>
<dbReference type="CDD" id="cd05466">
    <property type="entry name" value="PBP2_LTTR_substrate"/>
    <property type="match status" value="1"/>
</dbReference>
<accession>A0A1I6BWE4</accession>
<keyword evidence="4" id="KW-0804">Transcription</keyword>
<dbReference type="Proteomes" id="UP000182762">
    <property type="component" value="Unassembled WGS sequence"/>
</dbReference>
<evidence type="ECO:0000259" key="5">
    <source>
        <dbReference type="PROSITE" id="PS50931"/>
    </source>
</evidence>
<evidence type="ECO:0000256" key="3">
    <source>
        <dbReference type="ARBA" id="ARBA00023125"/>
    </source>
</evidence>
<keyword evidence="7" id="KW-1185">Reference proteome</keyword>
<dbReference type="RefSeq" id="WP_061802691.1">
    <property type="nucleotide sequence ID" value="NZ_FOXX01000015.1"/>
</dbReference>
<name>A0A1I6BWE4_9BACI</name>
<dbReference type="Pfam" id="PF00126">
    <property type="entry name" value="HTH_1"/>
    <property type="match status" value="1"/>
</dbReference>
<dbReference type="PANTHER" id="PTHR30419">
    <property type="entry name" value="HTH-TYPE TRANSCRIPTIONAL REGULATOR YBHD"/>
    <property type="match status" value="1"/>
</dbReference>
<evidence type="ECO:0000313" key="6">
    <source>
        <dbReference type="EMBL" id="SFQ85197.1"/>
    </source>
</evidence>
<organism evidence="6 7">
    <name type="scientific">Priestia endophytica DSM 13796</name>
    <dbReference type="NCBI Taxonomy" id="1121089"/>
    <lineage>
        <taxon>Bacteria</taxon>
        <taxon>Bacillati</taxon>
        <taxon>Bacillota</taxon>
        <taxon>Bacilli</taxon>
        <taxon>Bacillales</taxon>
        <taxon>Bacillaceae</taxon>
        <taxon>Priestia</taxon>
    </lineage>
</organism>
<dbReference type="Pfam" id="PF03466">
    <property type="entry name" value="LysR_substrate"/>
    <property type="match status" value="1"/>
</dbReference>
<evidence type="ECO:0000256" key="1">
    <source>
        <dbReference type="ARBA" id="ARBA00009437"/>
    </source>
</evidence>
<dbReference type="SUPFAM" id="SSF46785">
    <property type="entry name" value="Winged helix' DNA-binding domain"/>
    <property type="match status" value="1"/>
</dbReference>